<keyword evidence="10" id="KW-1185">Reference proteome</keyword>
<proteinExistence type="inferred from homology"/>
<dbReference type="SUPFAM" id="SSF88946">
    <property type="entry name" value="Sigma2 domain of RNA polymerase sigma factors"/>
    <property type="match status" value="1"/>
</dbReference>
<feature type="domain" description="RNA polymerase sigma-70" evidence="7">
    <location>
        <begin position="95"/>
        <end position="108"/>
    </location>
</feature>
<evidence type="ECO:0000256" key="5">
    <source>
        <dbReference type="ARBA" id="ARBA00023163"/>
    </source>
</evidence>
<dbReference type="InterPro" id="IPR009042">
    <property type="entry name" value="RNA_pol_sigma70_r1_2"/>
</dbReference>
<keyword evidence="4 6" id="KW-0238">DNA-binding</keyword>
<evidence type="ECO:0000259" key="8">
    <source>
        <dbReference type="PROSITE" id="PS00716"/>
    </source>
</evidence>
<accession>A0ABT4SAY1</accession>
<evidence type="ECO:0000256" key="1">
    <source>
        <dbReference type="ARBA" id="ARBA00007788"/>
    </source>
</evidence>
<dbReference type="InterPro" id="IPR013325">
    <property type="entry name" value="RNA_pol_sigma_r2"/>
</dbReference>
<sequence>MSAQAKAEQYDRLGDYLTRIGGTPLLNAEQEVELARRMRAGAHAARLAAAYGPDPELTALIADGDAARDHLIRANLRLVVAVAKRYAHRGMSLADVIQDGNLGLIRAVERYDPSRGYRLSTIAAWWIRKAIQQGIEHAHTVRLPIGLQDRLIAVTRAEIEATHLLGRAPTEAEVAARVGVESAKLAVLRRTPQDCVSLDLIVQDGQHAMTLGDMIEDPESALAEREVERAELRRVLAGLVARLAPRQALILRLRYGLDGYEPHTPRQIADKMGLTAHWVRQLEKDALTKLRRSLRHAWLR</sequence>
<dbReference type="InterPro" id="IPR007624">
    <property type="entry name" value="RNA_pol_sigma70_r3"/>
</dbReference>
<evidence type="ECO:0000256" key="4">
    <source>
        <dbReference type="ARBA" id="ARBA00023125"/>
    </source>
</evidence>
<dbReference type="PRINTS" id="PR00046">
    <property type="entry name" value="SIGMA70FCT"/>
</dbReference>
<dbReference type="InterPro" id="IPR014284">
    <property type="entry name" value="RNA_pol_sigma-70_dom"/>
</dbReference>
<dbReference type="PROSITE" id="PS00716">
    <property type="entry name" value="SIGMA70_2"/>
    <property type="match status" value="1"/>
</dbReference>
<dbReference type="InterPro" id="IPR013324">
    <property type="entry name" value="RNA_pol_sigma_r3/r4-like"/>
</dbReference>
<evidence type="ECO:0000256" key="3">
    <source>
        <dbReference type="ARBA" id="ARBA00023082"/>
    </source>
</evidence>
<dbReference type="Pfam" id="PF04545">
    <property type="entry name" value="Sigma70_r4"/>
    <property type="match status" value="1"/>
</dbReference>
<evidence type="ECO:0000256" key="6">
    <source>
        <dbReference type="RuleBase" id="RU362124"/>
    </source>
</evidence>
<dbReference type="InterPro" id="IPR036388">
    <property type="entry name" value="WH-like_DNA-bd_sf"/>
</dbReference>
<feature type="domain" description="RNA polymerase sigma-70" evidence="8">
    <location>
        <begin position="264"/>
        <end position="290"/>
    </location>
</feature>
<name>A0ABT4SAY1_9ACTN</name>
<dbReference type="Pfam" id="PF04542">
    <property type="entry name" value="Sigma70_r2"/>
    <property type="match status" value="1"/>
</dbReference>
<keyword evidence="2 6" id="KW-0805">Transcription regulation</keyword>
<keyword evidence="3 6" id="KW-0731">Sigma factor</keyword>
<dbReference type="InterPro" id="IPR050239">
    <property type="entry name" value="Sigma-70_RNA_pol_init_factors"/>
</dbReference>
<comment type="caution">
    <text evidence="9">The sequence shown here is derived from an EMBL/GenBank/DDBJ whole genome shotgun (WGS) entry which is preliminary data.</text>
</comment>
<dbReference type="InterPro" id="IPR007627">
    <property type="entry name" value="RNA_pol_sigma70_r2"/>
</dbReference>
<dbReference type="EMBL" id="JAPNNL010000037">
    <property type="protein sequence ID" value="MDA0634218.1"/>
    <property type="molecule type" value="Genomic_DNA"/>
</dbReference>
<dbReference type="Gene3D" id="1.10.10.10">
    <property type="entry name" value="Winged helix-like DNA-binding domain superfamily/Winged helix DNA-binding domain"/>
    <property type="match status" value="2"/>
</dbReference>
<dbReference type="Gene3D" id="1.10.601.10">
    <property type="entry name" value="RNA Polymerase Primary Sigma Factor"/>
    <property type="match status" value="1"/>
</dbReference>
<dbReference type="InterPro" id="IPR007630">
    <property type="entry name" value="RNA_pol_sigma70_r4"/>
</dbReference>
<comment type="function">
    <text evidence="6">Sigma factors are initiation factors that promote the attachment of RNA polymerase to specific initiation sites and are then released.</text>
</comment>
<gene>
    <name evidence="9" type="ORF">OUY22_12395</name>
</gene>
<dbReference type="Pfam" id="PF04539">
    <property type="entry name" value="Sigma70_r3"/>
    <property type="match status" value="1"/>
</dbReference>
<evidence type="ECO:0000313" key="9">
    <source>
        <dbReference type="EMBL" id="MDA0634218.1"/>
    </source>
</evidence>
<dbReference type="PROSITE" id="PS00715">
    <property type="entry name" value="SIGMA70_1"/>
    <property type="match status" value="1"/>
</dbReference>
<dbReference type="Proteomes" id="UP001144036">
    <property type="component" value="Unassembled WGS sequence"/>
</dbReference>
<dbReference type="RefSeq" id="WP_270155028.1">
    <property type="nucleotide sequence ID" value="NZ_JAPNNL010000037.1"/>
</dbReference>
<dbReference type="InterPro" id="IPR000943">
    <property type="entry name" value="RNA_pol_sigma70"/>
</dbReference>
<dbReference type="Pfam" id="PF00140">
    <property type="entry name" value="Sigma70_r1_2"/>
    <property type="match status" value="1"/>
</dbReference>
<dbReference type="NCBIfam" id="TIGR02937">
    <property type="entry name" value="sigma70-ECF"/>
    <property type="match status" value="1"/>
</dbReference>
<evidence type="ECO:0000313" key="10">
    <source>
        <dbReference type="Proteomes" id="UP001144036"/>
    </source>
</evidence>
<comment type="similarity">
    <text evidence="1 6">Belongs to the sigma-70 factor family.</text>
</comment>
<evidence type="ECO:0000256" key="2">
    <source>
        <dbReference type="ARBA" id="ARBA00023015"/>
    </source>
</evidence>
<protein>
    <recommendedName>
        <fullName evidence="6">RNA polymerase sigma factor</fullName>
    </recommendedName>
</protein>
<organism evidence="9 10">
    <name type="scientific">Nonomuraea corallina</name>
    <dbReference type="NCBI Taxonomy" id="2989783"/>
    <lineage>
        <taxon>Bacteria</taxon>
        <taxon>Bacillati</taxon>
        <taxon>Actinomycetota</taxon>
        <taxon>Actinomycetes</taxon>
        <taxon>Streptosporangiales</taxon>
        <taxon>Streptosporangiaceae</taxon>
        <taxon>Nonomuraea</taxon>
    </lineage>
</organism>
<keyword evidence="5 6" id="KW-0804">Transcription</keyword>
<dbReference type="PANTHER" id="PTHR30603:SF60">
    <property type="entry name" value="RNA POLYMERASE SIGMA FACTOR RPOD"/>
    <property type="match status" value="1"/>
</dbReference>
<dbReference type="SUPFAM" id="SSF88659">
    <property type="entry name" value="Sigma3 and sigma4 domains of RNA polymerase sigma factors"/>
    <property type="match status" value="2"/>
</dbReference>
<evidence type="ECO:0000259" key="7">
    <source>
        <dbReference type="PROSITE" id="PS00715"/>
    </source>
</evidence>
<dbReference type="PANTHER" id="PTHR30603">
    <property type="entry name" value="RNA POLYMERASE SIGMA FACTOR RPO"/>
    <property type="match status" value="1"/>
</dbReference>
<reference evidence="9" key="1">
    <citation type="submission" date="2022-11" db="EMBL/GenBank/DDBJ databases">
        <title>Nonomuraea corallina sp. nov., a new species of the genus Nonomuraea isolated from sea side sediment in Thai sea.</title>
        <authorList>
            <person name="Ngamcharungchit C."/>
            <person name="Matsumoto A."/>
            <person name="Suriyachadkun C."/>
            <person name="Panbangred W."/>
            <person name="Inahashi Y."/>
            <person name="Intra B."/>
        </authorList>
    </citation>
    <scope>NUCLEOTIDE SEQUENCE</scope>
    <source>
        <strain evidence="9">MCN248</strain>
    </source>
</reference>